<dbReference type="AlphaFoldDB" id="A0A5J4UGE3"/>
<gene>
    <name evidence="1" type="ORF">EZS28_035170</name>
</gene>
<evidence type="ECO:0000313" key="2">
    <source>
        <dbReference type="Proteomes" id="UP000324800"/>
    </source>
</evidence>
<dbReference type="EMBL" id="SNRW01016500">
    <property type="protein sequence ID" value="KAA6369304.1"/>
    <property type="molecule type" value="Genomic_DNA"/>
</dbReference>
<organism evidence="1 2">
    <name type="scientific">Streblomastix strix</name>
    <dbReference type="NCBI Taxonomy" id="222440"/>
    <lineage>
        <taxon>Eukaryota</taxon>
        <taxon>Metamonada</taxon>
        <taxon>Preaxostyla</taxon>
        <taxon>Oxymonadida</taxon>
        <taxon>Streblomastigidae</taxon>
        <taxon>Streblomastix</taxon>
    </lineage>
</organism>
<comment type="caution">
    <text evidence="1">The sequence shown here is derived from an EMBL/GenBank/DDBJ whole genome shotgun (WGS) entry which is preliminary data.</text>
</comment>
<proteinExistence type="predicted"/>
<name>A0A5J4UGE3_9EUKA</name>
<dbReference type="Proteomes" id="UP000324800">
    <property type="component" value="Unassembled WGS sequence"/>
</dbReference>
<accession>A0A5J4UGE3</accession>
<reference evidence="1 2" key="1">
    <citation type="submission" date="2019-03" db="EMBL/GenBank/DDBJ databases">
        <title>Single cell metagenomics reveals metabolic interactions within the superorganism composed of flagellate Streblomastix strix and complex community of Bacteroidetes bacteria on its surface.</title>
        <authorList>
            <person name="Treitli S.C."/>
            <person name="Kolisko M."/>
            <person name="Husnik F."/>
            <person name="Keeling P."/>
            <person name="Hampl V."/>
        </authorList>
    </citation>
    <scope>NUCLEOTIDE SEQUENCE [LARGE SCALE GENOMIC DNA]</scope>
    <source>
        <strain evidence="1">ST1C</strain>
    </source>
</reference>
<evidence type="ECO:0000313" key="1">
    <source>
        <dbReference type="EMBL" id="KAA6369304.1"/>
    </source>
</evidence>
<sequence>MGEEMVKIIVMKSQLKIMKVTKRFRFGGGREGGCAIGQGIYDYQDYDEEEDQLEVYGFSYSFLIEGLFQQ</sequence>
<protein>
    <submittedName>
        <fullName evidence="1">Uncharacterized protein</fullName>
    </submittedName>
</protein>